<keyword evidence="5" id="KW-1185">Reference proteome</keyword>
<evidence type="ECO:0000313" key="2">
    <source>
        <dbReference type="EMBL" id="KLC06691.1"/>
    </source>
</evidence>
<dbReference type="AlphaFoldDB" id="A0A0G9F1R1"/>
<evidence type="ECO:0000313" key="5">
    <source>
        <dbReference type="Proteomes" id="UP000035369"/>
    </source>
</evidence>
<reference evidence="4 6" key="2">
    <citation type="submission" date="2018-02" db="EMBL/GenBank/DDBJ databases">
        <title>Characterization of Xanthomonas diversity in transplant houses and field plants.</title>
        <authorList>
            <person name="Abrahamian P."/>
            <person name="Timilsina S."/>
            <person name="Minsavage G.V."/>
            <person name="Goss E.M."/>
            <person name="Jones J.B."/>
            <person name="Vallad G.E."/>
        </authorList>
    </citation>
    <scope>NUCLEOTIDE SEQUENCE [LARGE SCALE GENOMIC DNA]</scope>
    <source>
        <strain evidence="4 6">GEV2132</strain>
    </source>
</reference>
<feature type="signal peptide" evidence="1">
    <location>
        <begin position="1"/>
        <end position="29"/>
    </location>
</feature>
<evidence type="ECO:0000256" key="1">
    <source>
        <dbReference type="SAM" id="SignalP"/>
    </source>
</evidence>
<dbReference type="Proteomes" id="UP000035369">
    <property type="component" value="Unassembled WGS sequence"/>
</dbReference>
<evidence type="ECO:0000313" key="4">
    <source>
        <dbReference type="EMBL" id="RXD57590.1"/>
    </source>
</evidence>
<dbReference type="Proteomes" id="UP000289372">
    <property type="component" value="Unassembled WGS sequence"/>
</dbReference>
<dbReference type="KEGG" id="xpe:BJD13_05970"/>
<evidence type="ECO:0008006" key="8">
    <source>
        <dbReference type="Google" id="ProtNLM"/>
    </source>
</evidence>
<protein>
    <recommendedName>
        <fullName evidence="8">Secreted protein</fullName>
    </recommendedName>
</protein>
<accession>A0A0G9F1R1</accession>
<keyword evidence="1" id="KW-0732">Signal</keyword>
<dbReference type="Proteomes" id="UP000471082">
    <property type="component" value="Unassembled WGS sequence"/>
</dbReference>
<feature type="chain" id="PRO_5044542999" description="Secreted protein" evidence="1">
    <location>
        <begin position="30"/>
        <end position="320"/>
    </location>
</feature>
<comment type="caution">
    <text evidence="3">The sequence shown here is derived from an EMBL/GenBank/DDBJ whole genome shotgun (WGS) entry which is preliminary data.</text>
</comment>
<dbReference type="EMBL" id="JZUY01000037">
    <property type="protein sequence ID" value="KLC06691.1"/>
    <property type="molecule type" value="Genomic_DNA"/>
</dbReference>
<sequence>MSDLPNYTSGPLAGCLLASLLMCANVGWAGAPSPVSGTPPKADVDLSSTSLRARVQPAHEDSLNAFSGTDQRAQAHQLSDREWALVERAIDALPALHRQILQQRLARLSFVDAPWSPGTALTREYDGADGKPLFEITVRGDVLDTSLSDFLTGKDARLFTTDASGYRIQLDAGAVPALEYLLLHEATHVVDSTLKITADGGPFREIWTDYRSLAAPLDRGPLASSVYRRKPAQPLSQAPMLYRALAESPFVSLYSTASAGEDFAELIAWRELSQSFGVGLTIWIRDSSGNVVARFDPLASTSVQARMAEANALLMKLERP</sequence>
<dbReference type="EMBL" id="PUUL01000002">
    <property type="protein sequence ID" value="RXD57590.1"/>
    <property type="molecule type" value="Genomic_DNA"/>
</dbReference>
<proteinExistence type="predicted"/>
<dbReference type="EMBL" id="JAAGYU010000018">
    <property type="protein sequence ID" value="NEL75808.1"/>
    <property type="molecule type" value="Genomic_DNA"/>
</dbReference>
<reference evidence="3 7" key="3">
    <citation type="submission" date="2019-11" db="EMBL/GenBank/DDBJ databases">
        <title>Genome-resolved metagenomics to study the prevalence of co-infection and intraspecific heterogeneity among plant pathogen metapopulations.</title>
        <authorList>
            <person name="Newberry E."/>
            <person name="Bhandari R."/>
            <person name="Kemble J."/>
            <person name="Sikora E."/>
            <person name="Potnis N."/>
        </authorList>
    </citation>
    <scope>NUCLEOTIDE SEQUENCE [LARGE SCALE GENOMIC DNA]</scope>
    <source>
        <strain evidence="3">Xp_Tom_Tuscaloosa_18b</strain>
    </source>
</reference>
<reference evidence="2 5" key="1">
    <citation type="submission" date="2015-02" db="EMBL/GenBank/DDBJ databases">
        <title>Whole genome sequencing of multiple isolates of three species of pepper and tomato-infecting xanthomonads reveals genetic diversity in field strains and pinpoints effectors responsible for host specificity.</title>
        <authorList>
            <person name="Schwartz A."/>
            <person name="Dahlbeck D."/>
            <person name="Staskawicz B."/>
            <person name="Bart R."/>
            <person name="Potnis N."/>
            <person name="Minsavage G."/>
            <person name="Timilsina S."/>
            <person name="Goss E."/>
            <person name="Jones J."/>
            <person name="Vallad G."/>
            <person name="Barak J."/>
            <person name="Miller S."/>
            <person name="Ritchie D."/>
            <person name="Martins J.Jr."/>
            <person name="Patane J.S."/>
            <person name="Setubal J.C."/>
        </authorList>
    </citation>
    <scope>NUCLEOTIDE SEQUENCE [LARGE SCALE GENOMIC DNA]</scope>
    <source>
        <strain evidence="2 5">Xp3-15</strain>
    </source>
</reference>
<dbReference type="RefSeq" id="WP_033478586.1">
    <property type="nucleotide sequence ID" value="NZ_CP018475.1"/>
</dbReference>
<evidence type="ECO:0000313" key="6">
    <source>
        <dbReference type="Proteomes" id="UP000289372"/>
    </source>
</evidence>
<name>A0A0G9F1R1_XANPE</name>
<organism evidence="3 7">
    <name type="scientific">Xanthomonas perforans</name>
    <dbReference type="NCBI Taxonomy" id="442694"/>
    <lineage>
        <taxon>Bacteria</taxon>
        <taxon>Pseudomonadati</taxon>
        <taxon>Pseudomonadota</taxon>
        <taxon>Gammaproteobacteria</taxon>
        <taxon>Lysobacterales</taxon>
        <taxon>Lysobacteraceae</taxon>
        <taxon>Xanthomonas</taxon>
    </lineage>
</organism>
<dbReference type="GeneID" id="61778967"/>
<gene>
    <name evidence="4" type="ORF">DB769_00680</name>
    <name evidence="3" type="ORF">G3W61_05985</name>
    <name evidence="2" type="ORF">XP315_08890</name>
</gene>
<evidence type="ECO:0000313" key="3">
    <source>
        <dbReference type="EMBL" id="NEL75808.1"/>
    </source>
</evidence>
<evidence type="ECO:0000313" key="7">
    <source>
        <dbReference type="Proteomes" id="UP000471082"/>
    </source>
</evidence>